<evidence type="ECO:0000256" key="9">
    <source>
        <dbReference type="ARBA" id="ARBA00022777"/>
    </source>
</evidence>
<evidence type="ECO:0000256" key="11">
    <source>
        <dbReference type="ARBA" id="ARBA00032808"/>
    </source>
</evidence>
<dbReference type="EC" id="2.7.1.35" evidence="5"/>
<keyword evidence="8" id="KW-0547">Nucleotide-binding</keyword>
<evidence type="ECO:0000256" key="6">
    <source>
        <dbReference type="ARBA" id="ARBA00018134"/>
    </source>
</evidence>
<evidence type="ECO:0000256" key="14">
    <source>
        <dbReference type="ARBA" id="ARBA00048524"/>
    </source>
</evidence>
<comment type="catalytic activity">
    <reaction evidence="12">
        <text>pyridoxamine + ATP = pyridoxamine 5'-phosphate + ADP + H(+)</text>
        <dbReference type="Rhea" id="RHEA:25104"/>
        <dbReference type="ChEBI" id="CHEBI:15378"/>
        <dbReference type="ChEBI" id="CHEBI:30616"/>
        <dbReference type="ChEBI" id="CHEBI:57761"/>
        <dbReference type="ChEBI" id="CHEBI:58451"/>
        <dbReference type="ChEBI" id="CHEBI:456216"/>
        <dbReference type="EC" id="2.7.1.35"/>
    </reaction>
    <physiologicalReaction direction="left-to-right" evidence="12">
        <dbReference type="Rhea" id="RHEA:25105"/>
    </physiologicalReaction>
</comment>
<comment type="catalytic activity">
    <reaction evidence="13">
        <text>pyridoxal + ATP = pyridoxal 5'-phosphate + ADP + H(+)</text>
        <dbReference type="Rhea" id="RHEA:10224"/>
        <dbReference type="ChEBI" id="CHEBI:15378"/>
        <dbReference type="ChEBI" id="CHEBI:17310"/>
        <dbReference type="ChEBI" id="CHEBI:30616"/>
        <dbReference type="ChEBI" id="CHEBI:456216"/>
        <dbReference type="ChEBI" id="CHEBI:597326"/>
        <dbReference type="EC" id="2.7.1.35"/>
    </reaction>
    <physiologicalReaction direction="left-to-right" evidence="13">
        <dbReference type="Rhea" id="RHEA:10225"/>
    </physiologicalReaction>
</comment>
<evidence type="ECO:0000259" key="15">
    <source>
        <dbReference type="Pfam" id="PF08543"/>
    </source>
</evidence>
<dbReference type="NCBIfam" id="TIGR00687">
    <property type="entry name" value="pyridox_kin"/>
    <property type="match status" value="1"/>
</dbReference>
<keyword evidence="9 16" id="KW-0418">Kinase</keyword>
<dbReference type="Pfam" id="PF08543">
    <property type="entry name" value="Phos_pyr_kin"/>
    <property type="match status" value="1"/>
</dbReference>
<evidence type="ECO:0000256" key="12">
    <source>
        <dbReference type="ARBA" id="ARBA00047310"/>
    </source>
</evidence>
<reference evidence="16" key="1">
    <citation type="submission" date="2017-01" db="EMBL/GenBank/DDBJ databases">
        <title>An insight into the sialome and mialome of the horn fly, Haematobia irritans.</title>
        <authorList>
            <person name="Breijo M."/>
            <person name="Boiani M."/>
            <person name="Ures X."/>
            <person name="Rocha S."/>
            <person name="Sequeira M."/>
            <person name="Ribeiro J.M."/>
        </authorList>
    </citation>
    <scope>NUCLEOTIDE SEQUENCE</scope>
</reference>
<comment type="pathway">
    <text evidence="1">Cofactor metabolism; pyridoxal 5'-phosphate salvage; pyridoxamine 5'-phosphate from pyridoxamine: step 1/1.</text>
</comment>
<dbReference type="GO" id="GO:0005524">
    <property type="term" value="F:ATP binding"/>
    <property type="evidence" value="ECO:0007669"/>
    <property type="project" value="UniProtKB-KW"/>
</dbReference>
<organism evidence="16">
    <name type="scientific">Haematobia irritans</name>
    <name type="common">Horn fly</name>
    <name type="synonym">Conops irritans</name>
    <dbReference type="NCBI Taxonomy" id="7368"/>
    <lineage>
        <taxon>Eukaryota</taxon>
        <taxon>Metazoa</taxon>
        <taxon>Ecdysozoa</taxon>
        <taxon>Arthropoda</taxon>
        <taxon>Hexapoda</taxon>
        <taxon>Insecta</taxon>
        <taxon>Pterygota</taxon>
        <taxon>Neoptera</taxon>
        <taxon>Endopterygota</taxon>
        <taxon>Diptera</taxon>
        <taxon>Brachycera</taxon>
        <taxon>Muscomorpha</taxon>
        <taxon>Muscoidea</taxon>
        <taxon>Muscidae</taxon>
        <taxon>Haematobia</taxon>
    </lineage>
</organism>
<evidence type="ECO:0000256" key="10">
    <source>
        <dbReference type="ARBA" id="ARBA00022840"/>
    </source>
</evidence>
<comment type="catalytic activity">
    <reaction evidence="14">
        <text>pyridoxine + ATP = pyridoxine 5'-phosphate + ADP + H(+)</text>
        <dbReference type="Rhea" id="RHEA:25108"/>
        <dbReference type="ChEBI" id="CHEBI:15378"/>
        <dbReference type="ChEBI" id="CHEBI:16709"/>
        <dbReference type="ChEBI" id="CHEBI:30616"/>
        <dbReference type="ChEBI" id="CHEBI:58589"/>
        <dbReference type="ChEBI" id="CHEBI:456216"/>
        <dbReference type="EC" id="2.7.1.35"/>
    </reaction>
    <physiologicalReaction direction="left-to-right" evidence="14">
        <dbReference type="Rhea" id="RHEA:25109"/>
    </physiologicalReaction>
</comment>
<dbReference type="EMBL" id="GFDG01002782">
    <property type="protein sequence ID" value="JAV16017.1"/>
    <property type="molecule type" value="Transcribed_RNA"/>
</dbReference>
<sequence length="311" mass="34543">MSTMTNNREDIKRRVLSIQSHVVHGYVGNKSATFPLQVLGFEVDAINSVQFSNHTGYDVVKGQVLQEKELADLFSGLESNGLLKCYSHLLTGYIGNASFLRQVAKIVTKLRATDPNLIYVCDPVMGDNGQMYVPKELLPIYRDEIIPLADILTPNQYEVELLTEKKISDEKGIWEAVKWFHDRGIDTVVISSSDLGKPGQLRAFLSKKNGPRFALNIPKQGTNVSFTGTGDLFASLFLAHSYQTPASQLGDALERTIASLQAVISRTLESMSPDVIEGKRKLTSFDCELKLVQSKEAIEKPTIKLHAEEIK</sequence>
<evidence type="ECO:0000256" key="2">
    <source>
        <dbReference type="ARBA" id="ARBA00004835"/>
    </source>
</evidence>
<dbReference type="InterPro" id="IPR029056">
    <property type="entry name" value="Ribokinase-like"/>
</dbReference>
<evidence type="ECO:0000256" key="3">
    <source>
        <dbReference type="ARBA" id="ARBA00005210"/>
    </source>
</evidence>
<keyword evidence="10" id="KW-0067">ATP-binding</keyword>
<dbReference type="InterPro" id="IPR004625">
    <property type="entry name" value="PyrdxlKinase"/>
</dbReference>
<comment type="pathway">
    <text evidence="2">Cofactor metabolism; pyridoxal 5'-phosphate salvage; pyridoxine 5'-phosphate from pyridoxine: step 1/1.</text>
</comment>
<keyword evidence="7" id="KW-0808">Transferase</keyword>
<evidence type="ECO:0000256" key="1">
    <source>
        <dbReference type="ARBA" id="ARBA00004750"/>
    </source>
</evidence>
<feature type="domain" description="Pyridoxamine kinase/Phosphomethylpyrimidine kinase" evidence="15">
    <location>
        <begin position="91"/>
        <end position="268"/>
    </location>
</feature>
<comment type="pathway">
    <text evidence="3">Cofactor metabolism; pyridoxal 5'-phosphate salvage; pyridoxal 5'-phosphate from pyridoxal: step 1/1.</text>
</comment>
<dbReference type="Gene3D" id="3.40.1190.20">
    <property type="match status" value="1"/>
</dbReference>
<evidence type="ECO:0000256" key="5">
    <source>
        <dbReference type="ARBA" id="ARBA00012104"/>
    </source>
</evidence>
<dbReference type="InterPro" id="IPR013749">
    <property type="entry name" value="PM/HMP-P_kinase-1"/>
</dbReference>
<proteinExistence type="inferred from homology"/>
<dbReference type="AlphaFoldDB" id="A0A1L8EB83"/>
<dbReference type="CDD" id="cd01173">
    <property type="entry name" value="pyridoxal_pyridoxamine_kinase"/>
    <property type="match status" value="1"/>
</dbReference>
<evidence type="ECO:0000256" key="8">
    <source>
        <dbReference type="ARBA" id="ARBA00022741"/>
    </source>
</evidence>
<evidence type="ECO:0000256" key="4">
    <source>
        <dbReference type="ARBA" id="ARBA00008805"/>
    </source>
</evidence>
<comment type="similarity">
    <text evidence="4">Belongs to the pyridoxine kinase family.</text>
</comment>
<dbReference type="PANTHER" id="PTHR10534">
    <property type="entry name" value="PYRIDOXAL KINASE"/>
    <property type="match status" value="1"/>
</dbReference>
<name>A0A1L8EB83_HAEIR</name>
<protein>
    <recommendedName>
        <fullName evidence="6">Pyridoxal kinase</fullName>
        <ecNumber evidence="5">2.7.1.35</ecNumber>
    </recommendedName>
    <alternativeName>
        <fullName evidence="11">Pyridoxine kinase</fullName>
    </alternativeName>
</protein>
<evidence type="ECO:0000313" key="16">
    <source>
        <dbReference type="EMBL" id="JAV16017.1"/>
    </source>
</evidence>
<evidence type="ECO:0000256" key="7">
    <source>
        <dbReference type="ARBA" id="ARBA00022679"/>
    </source>
</evidence>
<dbReference type="GO" id="GO:0009443">
    <property type="term" value="P:pyridoxal 5'-phosphate salvage"/>
    <property type="evidence" value="ECO:0007669"/>
    <property type="project" value="InterPro"/>
</dbReference>
<dbReference type="UniPathway" id="UPA01068">
    <property type="reaction ID" value="UER00298"/>
</dbReference>
<dbReference type="PANTHER" id="PTHR10534:SF2">
    <property type="entry name" value="PYRIDOXAL KINASE"/>
    <property type="match status" value="1"/>
</dbReference>
<evidence type="ECO:0000256" key="13">
    <source>
        <dbReference type="ARBA" id="ARBA00047377"/>
    </source>
</evidence>
<dbReference type="GO" id="GO:0005829">
    <property type="term" value="C:cytosol"/>
    <property type="evidence" value="ECO:0007669"/>
    <property type="project" value="TreeGrafter"/>
</dbReference>
<accession>A0A1L8EB83</accession>
<dbReference type="GO" id="GO:0008478">
    <property type="term" value="F:pyridoxal kinase activity"/>
    <property type="evidence" value="ECO:0007669"/>
    <property type="project" value="UniProtKB-EC"/>
</dbReference>
<dbReference type="SUPFAM" id="SSF53613">
    <property type="entry name" value="Ribokinase-like"/>
    <property type="match status" value="1"/>
</dbReference>